<sequence>MASSAMQSQQHAGLDLTTQDLATDELFITQFFSEPWAKILAPSVYAQSSSCRCYCRCGGGGGAAAATVQEFGRPRFADASPLSELPQSRESYSMNGDFVAPTCLHDAGVYQSRASQLNSAAADGRLRCYDHGCDGRTFSSPENFRRHIREKQRSIVAICIFCQASFTRKSNRDKHLSNGKCKNGRGRHLYEKKTEGYAIFIQQYH</sequence>
<dbReference type="EMBL" id="MRVG01000010">
    <property type="protein sequence ID" value="PMB65586.1"/>
    <property type="molecule type" value="Genomic_DNA"/>
</dbReference>
<evidence type="ECO:0000313" key="1">
    <source>
        <dbReference type="EMBL" id="PMB65586.1"/>
    </source>
</evidence>
<gene>
    <name evidence="1" type="ORF">BM221_008947</name>
</gene>
<dbReference type="AlphaFoldDB" id="A0A2N6NEC5"/>
<name>A0A2N6NEC5_BEABA</name>
<organism evidence="1 2">
    <name type="scientific">Beauveria bassiana</name>
    <name type="common">White muscardine disease fungus</name>
    <name type="synonym">Tritirachium shiotae</name>
    <dbReference type="NCBI Taxonomy" id="176275"/>
    <lineage>
        <taxon>Eukaryota</taxon>
        <taxon>Fungi</taxon>
        <taxon>Dikarya</taxon>
        <taxon>Ascomycota</taxon>
        <taxon>Pezizomycotina</taxon>
        <taxon>Sordariomycetes</taxon>
        <taxon>Hypocreomycetidae</taxon>
        <taxon>Hypocreales</taxon>
        <taxon>Cordycipitaceae</taxon>
        <taxon>Beauveria</taxon>
    </lineage>
</organism>
<proteinExistence type="predicted"/>
<protein>
    <recommendedName>
        <fullName evidence="3">C2H2-type domain-containing protein</fullName>
    </recommendedName>
</protein>
<evidence type="ECO:0000313" key="2">
    <source>
        <dbReference type="Proteomes" id="UP000235728"/>
    </source>
</evidence>
<evidence type="ECO:0008006" key="3">
    <source>
        <dbReference type="Google" id="ProtNLM"/>
    </source>
</evidence>
<accession>A0A2N6NEC5</accession>
<reference evidence="1 2" key="1">
    <citation type="journal article" date="2016" name="Appl. Microbiol. Biotechnol.">
        <title>Characterization of T-DNA insertion mutants with decreased virulence in the entomopathogenic fungus Beauveria bassiana JEF-007.</title>
        <authorList>
            <person name="Kim S."/>
            <person name="Lee S.J."/>
            <person name="Nai Y.S."/>
            <person name="Yu J.S."/>
            <person name="Lee M.R."/>
            <person name="Yang Y.T."/>
            <person name="Kim J.S."/>
        </authorList>
    </citation>
    <scope>NUCLEOTIDE SEQUENCE [LARGE SCALE GENOMIC DNA]</scope>
    <source>
        <strain evidence="1 2">JEF-007</strain>
    </source>
</reference>
<dbReference type="Proteomes" id="UP000235728">
    <property type="component" value="Unassembled WGS sequence"/>
</dbReference>
<dbReference type="Gene3D" id="3.30.160.60">
    <property type="entry name" value="Classic Zinc Finger"/>
    <property type="match status" value="1"/>
</dbReference>
<comment type="caution">
    <text evidence="1">The sequence shown here is derived from an EMBL/GenBank/DDBJ whole genome shotgun (WGS) entry which is preliminary data.</text>
</comment>